<proteinExistence type="predicted"/>
<dbReference type="Proteomes" id="UP000438120">
    <property type="component" value="Unassembled WGS sequence"/>
</dbReference>
<reference evidence="2 3" key="1">
    <citation type="submission" date="2019-08" db="EMBL/GenBank/DDBJ databases">
        <title>In-depth cultivation of the pig gut microbiome towards novel bacterial diversity and tailored functional studies.</title>
        <authorList>
            <person name="Wylensek D."/>
            <person name="Hitch T.C.A."/>
            <person name="Clavel T."/>
        </authorList>
    </citation>
    <scope>NUCLEOTIDE SEQUENCE [LARGE SCALE GENOMIC DNA]</scope>
    <source>
        <strain evidence="2 3">Bifido-178-WT-2B</strain>
    </source>
</reference>
<keyword evidence="1" id="KW-0732">Signal</keyword>
<comment type="caution">
    <text evidence="2">The sequence shown here is derived from an EMBL/GenBank/DDBJ whole genome shotgun (WGS) entry which is preliminary data.</text>
</comment>
<evidence type="ECO:0000256" key="1">
    <source>
        <dbReference type="SAM" id="SignalP"/>
    </source>
</evidence>
<protein>
    <recommendedName>
        <fullName evidence="4">Surface layer protein A domain-containing protein</fullName>
    </recommendedName>
</protein>
<keyword evidence="3" id="KW-1185">Reference proteome</keyword>
<evidence type="ECO:0000313" key="2">
    <source>
        <dbReference type="EMBL" id="MST87993.1"/>
    </source>
</evidence>
<dbReference type="OrthoDB" id="9971331at2"/>
<accession>A0A6A8MGZ3</accession>
<dbReference type="RefSeq" id="WP_089143124.1">
    <property type="nucleotide sequence ID" value="NZ_VUMX01000075.1"/>
</dbReference>
<gene>
    <name evidence="2" type="ORF">FYJ62_10540</name>
</gene>
<evidence type="ECO:0000313" key="3">
    <source>
        <dbReference type="Proteomes" id="UP000438120"/>
    </source>
</evidence>
<organism evidence="2 3">
    <name type="scientific">Lactobacillus porci</name>
    <dbReference type="NCBI Taxonomy" id="2012477"/>
    <lineage>
        <taxon>Bacteria</taxon>
        <taxon>Bacillati</taxon>
        <taxon>Bacillota</taxon>
        <taxon>Bacilli</taxon>
        <taxon>Lactobacillales</taxon>
        <taxon>Lactobacillaceae</taxon>
        <taxon>Lactobacillus</taxon>
    </lineage>
</organism>
<feature type="signal peptide" evidence="1">
    <location>
        <begin position="1"/>
        <end position="30"/>
    </location>
</feature>
<evidence type="ECO:0008006" key="4">
    <source>
        <dbReference type="Google" id="ProtNLM"/>
    </source>
</evidence>
<dbReference type="AlphaFoldDB" id="A0A6A8MGZ3"/>
<dbReference type="EMBL" id="VUMX01000075">
    <property type="protein sequence ID" value="MST87993.1"/>
    <property type="molecule type" value="Genomic_DNA"/>
</dbReference>
<feature type="chain" id="PRO_5025378258" description="Surface layer protein A domain-containing protein" evidence="1">
    <location>
        <begin position="31"/>
        <end position="163"/>
    </location>
</feature>
<name>A0A6A8MGZ3_9LACO</name>
<sequence>MKLKKVVFTSLVTLLLSVPTAEVVSNSVQAAEVTSSSTQTASDSSTQTFQVPTNGISFQNEQSLNESKIGWGKGAKVAVKAVLKNRNKLVSAVGKVAGRKAAVEVGNVLNKVTPTLRKLSRWEDLSFKAVQDQIASALIASHVNPSTARTLAYWIRLGLELLV</sequence>